<evidence type="ECO:0000256" key="5">
    <source>
        <dbReference type="ARBA" id="ARBA00022692"/>
    </source>
</evidence>
<evidence type="ECO:0000256" key="8">
    <source>
        <dbReference type="ARBA" id="ARBA00023136"/>
    </source>
</evidence>
<dbReference type="NCBIfam" id="TIGR01726">
    <property type="entry name" value="HEQRo_perm_3TM"/>
    <property type="match status" value="1"/>
</dbReference>
<gene>
    <name evidence="11" type="ORF">ACFQGD_01320</name>
</gene>
<evidence type="ECO:0000256" key="2">
    <source>
        <dbReference type="ARBA" id="ARBA00010072"/>
    </source>
</evidence>
<evidence type="ECO:0000313" key="12">
    <source>
        <dbReference type="Proteomes" id="UP001596337"/>
    </source>
</evidence>
<dbReference type="PROSITE" id="PS50928">
    <property type="entry name" value="ABC_TM1"/>
    <property type="match status" value="1"/>
</dbReference>
<dbReference type="InterPro" id="IPR035906">
    <property type="entry name" value="MetI-like_sf"/>
</dbReference>
<feature type="transmembrane region" description="Helical" evidence="9">
    <location>
        <begin position="109"/>
        <end position="134"/>
    </location>
</feature>
<dbReference type="SUPFAM" id="SSF161098">
    <property type="entry name" value="MetI-like"/>
    <property type="match status" value="1"/>
</dbReference>
<feature type="transmembrane region" description="Helical" evidence="9">
    <location>
        <begin position="250"/>
        <end position="268"/>
    </location>
</feature>
<comment type="subcellular location">
    <subcellularLocation>
        <location evidence="1 9">Cell membrane</location>
        <topology evidence="1 9">Multi-pass membrane protein</topology>
    </subcellularLocation>
</comment>
<feature type="transmembrane region" description="Helical" evidence="9">
    <location>
        <begin position="32"/>
        <end position="56"/>
    </location>
</feature>
<feature type="domain" description="ABC transmembrane type-1" evidence="10">
    <location>
        <begin position="73"/>
        <end position="268"/>
    </location>
</feature>
<dbReference type="PANTHER" id="PTHR30614">
    <property type="entry name" value="MEMBRANE COMPONENT OF AMINO ACID ABC TRANSPORTER"/>
    <property type="match status" value="1"/>
</dbReference>
<evidence type="ECO:0000256" key="6">
    <source>
        <dbReference type="ARBA" id="ARBA00022970"/>
    </source>
</evidence>
<keyword evidence="4" id="KW-1003">Cell membrane</keyword>
<dbReference type="Pfam" id="PF00528">
    <property type="entry name" value="BPD_transp_1"/>
    <property type="match status" value="1"/>
</dbReference>
<evidence type="ECO:0000313" key="11">
    <source>
        <dbReference type="EMBL" id="MFC6865778.1"/>
    </source>
</evidence>
<dbReference type="InterPro" id="IPR010065">
    <property type="entry name" value="AA_ABC_transptr_permease_3TM"/>
</dbReference>
<evidence type="ECO:0000256" key="4">
    <source>
        <dbReference type="ARBA" id="ARBA00022475"/>
    </source>
</evidence>
<comment type="caution">
    <text evidence="11">The sequence shown here is derived from an EMBL/GenBank/DDBJ whole genome shotgun (WGS) entry which is preliminary data.</text>
</comment>
<keyword evidence="5 9" id="KW-0812">Transmembrane</keyword>
<reference evidence="12" key="1">
    <citation type="journal article" date="2019" name="Int. J. Syst. Evol. Microbiol.">
        <title>The Global Catalogue of Microorganisms (GCM) 10K type strain sequencing project: providing services to taxonomists for standard genome sequencing and annotation.</title>
        <authorList>
            <consortium name="The Broad Institute Genomics Platform"/>
            <consortium name="The Broad Institute Genome Sequencing Center for Infectious Disease"/>
            <person name="Wu L."/>
            <person name="Ma J."/>
        </authorList>
    </citation>
    <scope>NUCLEOTIDE SEQUENCE [LARGE SCALE GENOMIC DNA]</scope>
    <source>
        <strain evidence="12">KCTC 32255</strain>
    </source>
</reference>
<protein>
    <submittedName>
        <fullName evidence="11">Amino acid ABC transporter permease</fullName>
    </submittedName>
</protein>
<dbReference type="CDD" id="cd06261">
    <property type="entry name" value="TM_PBP2"/>
    <property type="match status" value="1"/>
</dbReference>
<dbReference type="RefSeq" id="WP_345403549.1">
    <property type="nucleotide sequence ID" value="NZ_BAABLA010000115.1"/>
</dbReference>
<feature type="transmembrane region" description="Helical" evidence="9">
    <location>
        <begin position="211"/>
        <end position="230"/>
    </location>
</feature>
<dbReference type="InterPro" id="IPR043429">
    <property type="entry name" value="ArtM/GltK/GlnP/TcyL/YhdX-like"/>
</dbReference>
<feature type="transmembrane region" description="Helical" evidence="9">
    <location>
        <begin position="146"/>
        <end position="162"/>
    </location>
</feature>
<comment type="similarity">
    <text evidence="2">Belongs to the binding-protein-dependent transport system permease family. HisMQ subfamily.</text>
</comment>
<evidence type="ECO:0000256" key="1">
    <source>
        <dbReference type="ARBA" id="ARBA00004651"/>
    </source>
</evidence>
<dbReference type="InterPro" id="IPR000515">
    <property type="entry name" value="MetI-like"/>
</dbReference>
<dbReference type="PANTHER" id="PTHR30614:SF20">
    <property type="entry name" value="GLUTAMINE TRANSPORT SYSTEM PERMEASE PROTEIN GLNP"/>
    <property type="match status" value="1"/>
</dbReference>
<keyword evidence="6" id="KW-0029">Amino-acid transport</keyword>
<name>A0ABW2BSK4_9PSEU</name>
<dbReference type="EMBL" id="JBHSXX010000001">
    <property type="protein sequence ID" value="MFC6865778.1"/>
    <property type="molecule type" value="Genomic_DNA"/>
</dbReference>
<evidence type="ECO:0000256" key="9">
    <source>
        <dbReference type="RuleBase" id="RU363032"/>
    </source>
</evidence>
<evidence type="ECO:0000256" key="3">
    <source>
        <dbReference type="ARBA" id="ARBA00022448"/>
    </source>
</evidence>
<dbReference type="Proteomes" id="UP001596337">
    <property type="component" value="Unassembled WGS sequence"/>
</dbReference>
<keyword evidence="8 9" id="KW-0472">Membrane</keyword>
<proteinExistence type="inferred from homology"/>
<accession>A0ABW2BSK4</accession>
<feature type="transmembrane region" description="Helical" evidence="9">
    <location>
        <begin position="76"/>
        <end position="97"/>
    </location>
</feature>
<sequence length="280" mass="30591">MTTDTTVTEAGPAPRARLSPRKRKKISLAIQYAVFLVVIVTLAFVADWAAIQHAFFNLDEARKAFPDILAVGLKNTIIYTLSGYILGFFLGLVVALMRLSDVLPYRAIALAYIEIFRGLPAIVVFMILGFGVPIAFQDYEMPYDPYGTVALALGLVSAAYLAETFRAGIEAVPKGQTEAARSLGMSQGRAMFTVIVPQAIRIVIPPLTNELILLFKDSSLVFVIGFTLSGYELFKFGESLSTRTGNSTPLIVAGLLYLCLTVPLGYLVRKLEAKQKRGRV</sequence>
<keyword evidence="12" id="KW-1185">Reference proteome</keyword>
<evidence type="ECO:0000259" key="10">
    <source>
        <dbReference type="PROSITE" id="PS50928"/>
    </source>
</evidence>
<dbReference type="Gene3D" id="1.10.3720.10">
    <property type="entry name" value="MetI-like"/>
    <property type="match status" value="1"/>
</dbReference>
<evidence type="ECO:0000256" key="7">
    <source>
        <dbReference type="ARBA" id="ARBA00022989"/>
    </source>
</evidence>
<keyword evidence="7 9" id="KW-1133">Transmembrane helix</keyword>
<organism evidence="11 12">
    <name type="scientific">Haloechinothrix salitolerans</name>
    <dbReference type="NCBI Taxonomy" id="926830"/>
    <lineage>
        <taxon>Bacteria</taxon>
        <taxon>Bacillati</taxon>
        <taxon>Actinomycetota</taxon>
        <taxon>Actinomycetes</taxon>
        <taxon>Pseudonocardiales</taxon>
        <taxon>Pseudonocardiaceae</taxon>
        <taxon>Haloechinothrix</taxon>
    </lineage>
</organism>
<keyword evidence="3 9" id="KW-0813">Transport</keyword>